<dbReference type="PANTHER" id="PTHR47964">
    <property type="entry name" value="ATP-DEPENDENT DNA HELICASE HOMOLOG RECG, CHLOROPLASTIC"/>
    <property type="match status" value="1"/>
</dbReference>
<dbReference type="Pfam" id="PF00270">
    <property type="entry name" value="DEAD"/>
    <property type="match status" value="1"/>
</dbReference>
<dbReference type="NCBIfam" id="NF008168">
    <property type="entry name" value="PRK10917.2-2"/>
    <property type="match status" value="1"/>
</dbReference>
<proteinExistence type="inferred from homology"/>
<dbReference type="GO" id="GO:0016787">
    <property type="term" value="F:hydrolase activity"/>
    <property type="evidence" value="ECO:0007669"/>
    <property type="project" value="UniProtKB-KW"/>
</dbReference>
<evidence type="ECO:0000256" key="5">
    <source>
        <dbReference type="ARBA" id="ARBA00022801"/>
    </source>
</evidence>
<evidence type="ECO:0000256" key="13">
    <source>
        <dbReference type="ARBA" id="ARBA00034808"/>
    </source>
</evidence>
<dbReference type="NCBIfam" id="NF008165">
    <property type="entry name" value="PRK10917.1-3"/>
    <property type="match status" value="1"/>
</dbReference>
<evidence type="ECO:0000256" key="1">
    <source>
        <dbReference type="ARBA" id="ARBA00007504"/>
    </source>
</evidence>
<evidence type="ECO:0000256" key="10">
    <source>
        <dbReference type="ARBA" id="ARBA00023204"/>
    </source>
</evidence>
<keyword evidence="9 15" id="KW-0233">DNA recombination</keyword>
<feature type="domain" description="Helicase ATP-binding" evidence="17">
    <location>
        <begin position="280"/>
        <end position="441"/>
    </location>
</feature>
<dbReference type="SMART" id="SM00490">
    <property type="entry name" value="HELICc"/>
    <property type="match status" value="1"/>
</dbReference>
<dbReference type="SUPFAM" id="SSF50249">
    <property type="entry name" value="Nucleic acid-binding proteins"/>
    <property type="match status" value="1"/>
</dbReference>
<dbReference type="SUPFAM" id="SSF52540">
    <property type="entry name" value="P-loop containing nucleoside triphosphate hydrolases"/>
    <property type="match status" value="2"/>
</dbReference>
<dbReference type="PROSITE" id="PS51194">
    <property type="entry name" value="HELICASE_CTER"/>
    <property type="match status" value="1"/>
</dbReference>
<protein>
    <recommendedName>
        <fullName evidence="2 15">ATP-dependent DNA helicase RecG</fullName>
        <ecNumber evidence="13 15">5.6.2.4</ecNumber>
    </recommendedName>
</protein>
<keyword evidence="6 15" id="KW-0347">Helicase</keyword>
<dbReference type="Proteomes" id="UP001225134">
    <property type="component" value="Unassembled WGS sequence"/>
</dbReference>
<dbReference type="CDD" id="cd17992">
    <property type="entry name" value="DEXHc_RecG"/>
    <property type="match status" value="1"/>
</dbReference>
<evidence type="ECO:0000256" key="15">
    <source>
        <dbReference type="RuleBase" id="RU363016"/>
    </source>
</evidence>
<feature type="domain" description="Helicase C-terminal" evidence="18">
    <location>
        <begin position="451"/>
        <end position="620"/>
    </location>
</feature>
<dbReference type="PANTHER" id="PTHR47964:SF1">
    <property type="entry name" value="ATP-DEPENDENT DNA HELICASE HOMOLOG RECG, CHLOROPLASTIC"/>
    <property type="match status" value="1"/>
</dbReference>
<dbReference type="InterPro" id="IPR012340">
    <property type="entry name" value="NA-bd_OB-fold"/>
</dbReference>
<evidence type="ECO:0000256" key="16">
    <source>
        <dbReference type="SAM" id="Coils"/>
    </source>
</evidence>
<dbReference type="NCBIfam" id="TIGR00643">
    <property type="entry name" value="recG"/>
    <property type="match status" value="1"/>
</dbReference>
<evidence type="ECO:0000259" key="18">
    <source>
        <dbReference type="PROSITE" id="PS51194"/>
    </source>
</evidence>
<dbReference type="InterPro" id="IPR011545">
    <property type="entry name" value="DEAD/DEAH_box_helicase_dom"/>
</dbReference>
<comment type="caution">
    <text evidence="19">The sequence shown here is derived from an EMBL/GenBank/DDBJ whole genome shotgun (WGS) entry which is preliminary data.</text>
</comment>
<dbReference type="RefSeq" id="WP_285152698.1">
    <property type="nucleotide sequence ID" value="NZ_JASSPP010000002.1"/>
</dbReference>
<keyword evidence="16" id="KW-0175">Coiled coil</keyword>
<dbReference type="Pfam" id="PF19833">
    <property type="entry name" value="RecG_dom3_C"/>
    <property type="match status" value="1"/>
</dbReference>
<dbReference type="InterPro" id="IPR033454">
    <property type="entry name" value="RecG_wedge"/>
</dbReference>
<dbReference type="GO" id="GO:0003678">
    <property type="term" value="F:DNA helicase activity"/>
    <property type="evidence" value="ECO:0007669"/>
    <property type="project" value="UniProtKB-EC"/>
</dbReference>
<name>A0ABT7HIK4_9FUSO</name>
<keyword evidence="3 15" id="KW-0547">Nucleotide-binding</keyword>
<evidence type="ECO:0000256" key="8">
    <source>
        <dbReference type="ARBA" id="ARBA00023125"/>
    </source>
</evidence>
<dbReference type="InterPro" id="IPR047112">
    <property type="entry name" value="RecG/Mfd"/>
</dbReference>
<dbReference type="InterPro" id="IPR014001">
    <property type="entry name" value="Helicase_ATP-bd"/>
</dbReference>
<evidence type="ECO:0000256" key="3">
    <source>
        <dbReference type="ARBA" id="ARBA00022741"/>
    </source>
</evidence>
<accession>A0ABT7HIK4</accession>
<evidence type="ECO:0000256" key="11">
    <source>
        <dbReference type="ARBA" id="ARBA00023235"/>
    </source>
</evidence>
<comment type="function">
    <text evidence="15">Plays a critical role in recombination and DNA repair. Helps process Holliday junction intermediates to mature products by catalyzing branch migration. Has replication fork regression activity, unwinds stalled or blocked replication forks to make a HJ that can be resolved. Has a DNA unwinding activity characteristic of a DNA helicase with 3'-5' polarity.</text>
</comment>
<dbReference type="InterPro" id="IPR004609">
    <property type="entry name" value="ATP-dep_DNA_helicase_RecG"/>
</dbReference>
<dbReference type="Gene3D" id="2.40.50.140">
    <property type="entry name" value="Nucleic acid-binding proteins"/>
    <property type="match status" value="1"/>
</dbReference>
<evidence type="ECO:0000256" key="4">
    <source>
        <dbReference type="ARBA" id="ARBA00022763"/>
    </source>
</evidence>
<evidence type="ECO:0000313" key="19">
    <source>
        <dbReference type="EMBL" id="MDK9580339.1"/>
    </source>
</evidence>
<sequence length="685" mass="79169">MSYDILFEDINNLKLKGLNASTLKALKKLEIDNLYDLFYYFPKYYENSAVYKKIAEVKNEEVAIIEGKVININKKFLPGKRIMVTIQLMDQTGIIDLLWFNNRYIYSNIKYDDKILVTGKIKKFPKCQMINPSYKKVYNENNFKEDSQLEPIYSLTKGITQNKIRTLIKNAIDKFGNLLQENMPLDFIYNNKIMSRMTSILNIHFPSNEKALKLAVRRFTFEEIMILEMGILEKRYIDNKKNINRYKLEDTKNIVKEYIKSLPFTLTNSQKKVITSIYKELKEGKYINRLIQGDVGSGKTIVVLVIMLYMAENKYQSAFLAPTEILATQHYNNIVTKFKNFNIRVELLTSSVKGKKREKILEDIKNGKVDIVIGTHSLINKEVEFFNLGLSIIDEQHKFGVEQRNELRKRAKLANVIVMSATPIPRSLALTIYGDLDVSIINEMPSGRKKTITKWIKTAEEEKKMYSFINEKIIKGEQVYIVAYLIEDSTSINAKSAFATYEEIKEKFPDQNIGLIHGKMSAKEKNEIMNKFITKEISVLVSTTVIEVGVDVSNANIIVIKNAERFGLSTLHQLRGRVGRGEKRGYCFLESESENEISKKRLEVLEKEIDGFKIAEEDLKLRNSGEIFGVRQSGISDLVLSDIVKNIKEIEQVKEFVNCYLEEHEGKIDNNYLIKDIENKQRIGD</sequence>
<reference evidence="19 20" key="1">
    <citation type="submission" date="2023-06" db="EMBL/GenBank/DDBJ databases">
        <title>Antibody response to the Sneathia vaginalis cytopathogenic toxin A during pregnancy.</title>
        <authorList>
            <person name="Mccoy Z.T."/>
            <person name="Serrano M.G."/>
            <person name="Spaine K."/>
            <person name="Edwards D.J."/>
            <person name="Buck G.A."/>
            <person name="Jefferson K."/>
        </authorList>
    </citation>
    <scope>NUCLEOTIDE SEQUENCE [LARGE SCALE GENOMIC DNA]</scope>
    <source>
        <strain evidence="19 20">CCUG 42621</strain>
    </source>
</reference>
<evidence type="ECO:0000256" key="2">
    <source>
        <dbReference type="ARBA" id="ARBA00017846"/>
    </source>
</evidence>
<gene>
    <name evidence="19" type="primary">recG</name>
    <name evidence="19" type="ORF">QQA45_02235</name>
</gene>
<dbReference type="CDD" id="cd04488">
    <property type="entry name" value="RecG_wedge_OBF"/>
    <property type="match status" value="1"/>
</dbReference>
<keyword evidence="10 15" id="KW-0234">DNA repair</keyword>
<comment type="catalytic activity">
    <reaction evidence="14 15">
        <text>ATP + H2O = ADP + phosphate + H(+)</text>
        <dbReference type="Rhea" id="RHEA:13065"/>
        <dbReference type="ChEBI" id="CHEBI:15377"/>
        <dbReference type="ChEBI" id="CHEBI:15378"/>
        <dbReference type="ChEBI" id="CHEBI:30616"/>
        <dbReference type="ChEBI" id="CHEBI:43474"/>
        <dbReference type="ChEBI" id="CHEBI:456216"/>
        <dbReference type="EC" id="5.6.2.4"/>
    </reaction>
</comment>
<keyword evidence="5 15" id="KW-0378">Hydrolase</keyword>
<evidence type="ECO:0000256" key="6">
    <source>
        <dbReference type="ARBA" id="ARBA00022806"/>
    </source>
</evidence>
<evidence type="ECO:0000256" key="12">
    <source>
        <dbReference type="ARBA" id="ARBA00034617"/>
    </source>
</evidence>
<comment type="catalytic activity">
    <reaction evidence="12 15">
        <text>Couples ATP hydrolysis with the unwinding of duplex DNA by translocating in the 3'-5' direction.</text>
        <dbReference type="EC" id="5.6.2.4"/>
    </reaction>
</comment>
<keyword evidence="4 15" id="KW-0227">DNA damage</keyword>
<keyword evidence="11" id="KW-0413">Isomerase</keyword>
<keyword evidence="20" id="KW-1185">Reference proteome</keyword>
<evidence type="ECO:0000256" key="7">
    <source>
        <dbReference type="ARBA" id="ARBA00022840"/>
    </source>
</evidence>
<feature type="coiled-coil region" evidence="16">
    <location>
        <begin position="588"/>
        <end position="622"/>
    </location>
</feature>
<evidence type="ECO:0000313" key="20">
    <source>
        <dbReference type="Proteomes" id="UP001225134"/>
    </source>
</evidence>
<organism evidence="19 20">
    <name type="scientific">Sneathia sanguinegens</name>
    <dbReference type="NCBI Taxonomy" id="40543"/>
    <lineage>
        <taxon>Bacteria</taxon>
        <taxon>Fusobacteriati</taxon>
        <taxon>Fusobacteriota</taxon>
        <taxon>Fusobacteriia</taxon>
        <taxon>Fusobacteriales</taxon>
        <taxon>Leptotrichiaceae</taxon>
        <taxon>Sneathia</taxon>
    </lineage>
</organism>
<evidence type="ECO:0000256" key="9">
    <source>
        <dbReference type="ARBA" id="ARBA00023172"/>
    </source>
</evidence>
<dbReference type="Gene3D" id="3.40.50.300">
    <property type="entry name" value="P-loop containing nucleotide triphosphate hydrolases"/>
    <property type="match status" value="2"/>
</dbReference>
<dbReference type="EMBL" id="JASSPP010000002">
    <property type="protein sequence ID" value="MDK9580339.1"/>
    <property type="molecule type" value="Genomic_DNA"/>
</dbReference>
<dbReference type="InterPro" id="IPR001650">
    <property type="entry name" value="Helicase_C-like"/>
</dbReference>
<evidence type="ECO:0000259" key="17">
    <source>
        <dbReference type="PROSITE" id="PS51192"/>
    </source>
</evidence>
<dbReference type="PROSITE" id="PS51192">
    <property type="entry name" value="HELICASE_ATP_BIND_1"/>
    <property type="match status" value="1"/>
</dbReference>
<dbReference type="InterPro" id="IPR027417">
    <property type="entry name" value="P-loop_NTPase"/>
</dbReference>
<dbReference type="SMART" id="SM00487">
    <property type="entry name" value="DEXDc"/>
    <property type="match status" value="1"/>
</dbReference>
<keyword evidence="7 15" id="KW-0067">ATP-binding</keyword>
<dbReference type="InterPro" id="IPR045562">
    <property type="entry name" value="RecG_dom3_C"/>
</dbReference>
<keyword evidence="8" id="KW-0238">DNA-binding</keyword>
<dbReference type="Pfam" id="PF00271">
    <property type="entry name" value="Helicase_C"/>
    <property type="match status" value="1"/>
</dbReference>
<comment type="similarity">
    <text evidence="1 15">Belongs to the helicase family. RecG subfamily.</text>
</comment>
<dbReference type="EC" id="5.6.2.4" evidence="13 15"/>
<evidence type="ECO:0000256" key="14">
    <source>
        <dbReference type="ARBA" id="ARBA00048988"/>
    </source>
</evidence>
<dbReference type="Pfam" id="PF17191">
    <property type="entry name" value="RecG_wedge"/>
    <property type="match status" value="1"/>
</dbReference>